<gene>
    <name evidence="8" type="ORF">TBRA_LOCUS10549</name>
</gene>
<dbReference type="PROSITE" id="PS50157">
    <property type="entry name" value="ZINC_FINGER_C2H2_2"/>
    <property type="match status" value="9"/>
</dbReference>
<evidence type="ECO:0000313" key="8">
    <source>
        <dbReference type="EMBL" id="CAB0038781.1"/>
    </source>
</evidence>
<dbReference type="GO" id="GO:0000978">
    <property type="term" value="F:RNA polymerase II cis-regulatory region sequence-specific DNA binding"/>
    <property type="evidence" value="ECO:0007669"/>
    <property type="project" value="TreeGrafter"/>
</dbReference>
<reference evidence="8 9" key="1">
    <citation type="submission" date="2020-02" db="EMBL/GenBank/DDBJ databases">
        <authorList>
            <person name="Ferguson B K."/>
        </authorList>
    </citation>
    <scope>NUCLEOTIDE SEQUENCE [LARGE SCALE GENOMIC DNA]</scope>
</reference>
<evidence type="ECO:0000259" key="7">
    <source>
        <dbReference type="PROSITE" id="PS50157"/>
    </source>
</evidence>
<protein>
    <recommendedName>
        <fullName evidence="7">C2H2-type domain-containing protein</fullName>
    </recommendedName>
</protein>
<keyword evidence="4" id="KW-0862">Zinc</keyword>
<dbReference type="Proteomes" id="UP000479190">
    <property type="component" value="Unassembled WGS sequence"/>
</dbReference>
<dbReference type="InterPro" id="IPR036236">
    <property type="entry name" value="Znf_C2H2_sf"/>
</dbReference>
<dbReference type="AlphaFoldDB" id="A0A6H5IVA5"/>
<dbReference type="FunFam" id="3.30.160.60:FF:000218">
    <property type="entry name" value="Zinc finger protein 10"/>
    <property type="match status" value="1"/>
</dbReference>
<evidence type="ECO:0000256" key="3">
    <source>
        <dbReference type="ARBA" id="ARBA00022771"/>
    </source>
</evidence>
<feature type="domain" description="C2H2-type" evidence="7">
    <location>
        <begin position="201"/>
        <end position="229"/>
    </location>
</feature>
<keyword evidence="1" id="KW-0479">Metal-binding</keyword>
<evidence type="ECO:0000256" key="1">
    <source>
        <dbReference type="ARBA" id="ARBA00022723"/>
    </source>
</evidence>
<feature type="domain" description="C2H2-type" evidence="7">
    <location>
        <begin position="383"/>
        <end position="411"/>
    </location>
</feature>
<dbReference type="SMART" id="SM00355">
    <property type="entry name" value="ZnF_C2H2"/>
    <property type="match status" value="9"/>
</dbReference>
<evidence type="ECO:0000256" key="4">
    <source>
        <dbReference type="ARBA" id="ARBA00022833"/>
    </source>
</evidence>
<evidence type="ECO:0000256" key="5">
    <source>
        <dbReference type="ARBA" id="ARBA00023242"/>
    </source>
</evidence>
<name>A0A6H5IVA5_9HYME</name>
<evidence type="ECO:0000256" key="2">
    <source>
        <dbReference type="ARBA" id="ARBA00022737"/>
    </source>
</evidence>
<feature type="domain" description="C2H2-type" evidence="7">
    <location>
        <begin position="412"/>
        <end position="440"/>
    </location>
</feature>
<dbReference type="Pfam" id="PF00096">
    <property type="entry name" value="zf-C2H2"/>
    <property type="match status" value="7"/>
</dbReference>
<keyword evidence="3 6" id="KW-0863">Zinc-finger</keyword>
<sequence length="474" mass="55395">MRGRQAAQRRSSAVPRTREMRKFFCQLKSSYRASSDCAALYNSRVPTELQREKTKNSCTHRHQLVTEDDSASSQNFRSFKEYQLQLVGYSLCSPGVLCMRVRARTARSRIQTYCSRIARQARGMHSVVKMPRTLRRRKKDFFSFASLLLAPRARPKYQPRLDIFLGGKRHARESKLKFLIPWGPSSSSNSSSSVHGGCKDFGCDKCEEKFGNKSHLLFHLKTVNEGRKDLAFKVFKNYLCDNCGKKLRNKRNLLYHITTVHEGRKDYACNKCEKKFGKKQNLLDHQKSVHEGRKDYSCHKCEKKFGNRNYFYKHQKIVHESCKDFACDKCDKKFGYKSHLLVHQKTIHQGRKDFVCDKCEKKFTQNPHLLAHVKIVHEGRKDYACDKCEKKFGLKQQLVVHQRTVHKGRKDYACDKCEKKFGKKHNLLAHLKIVHEGRKDYACNQCEKKFGKKSDLLKHQRTVHEDGKKMQEKS</sequence>
<keyword evidence="5" id="KW-0539">Nucleus</keyword>
<dbReference type="PANTHER" id="PTHR23235">
    <property type="entry name" value="KRUEPPEL-LIKE TRANSCRIPTION FACTOR"/>
    <property type="match status" value="1"/>
</dbReference>
<evidence type="ECO:0000256" key="6">
    <source>
        <dbReference type="PROSITE-ProRule" id="PRU00042"/>
    </source>
</evidence>
<feature type="domain" description="C2H2-type" evidence="7">
    <location>
        <begin position="238"/>
        <end position="266"/>
    </location>
</feature>
<dbReference type="PANTHER" id="PTHR23235:SF142">
    <property type="entry name" value="ZINC FINGER PROTEIN 384"/>
    <property type="match status" value="1"/>
</dbReference>
<feature type="domain" description="C2H2-type" evidence="7">
    <location>
        <begin position="325"/>
        <end position="353"/>
    </location>
</feature>
<proteinExistence type="predicted"/>
<dbReference type="EMBL" id="CADCXV010000927">
    <property type="protein sequence ID" value="CAB0038781.1"/>
    <property type="molecule type" value="Genomic_DNA"/>
</dbReference>
<feature type="domain" description="C2H2-type" evidence="7">
    <location>
        <begin position="267"/>
        <end position="295"/>
    </location>
</feature>
<dbReference type="InterPro" id="IPR013087">
    <property type="entry name" value="Znf_C2H2_type"/>
</dbReference>
<dbReference type="OrthoDB" id="6077919at2759"/>
<evidence type="ECO:0000313" key="9">
    <source>
        <dbReference type="Proteomes" id="UP000479190"/>
    </source>
</evidence>
<accession>A0A6H5IVA5</accession>
<keyword evidence="9" id="KW-1185">Reference proteome</keyword>
<keyword evidence="2" id="KW-0677">Repeat</keyword>
<feature type="domain" description="C2H2-type" evidence="7">
    <location>
        <begin position="354"/>
        <end position="382"/>
    </location>
</feature>
<organism evidence="8 9">
    <name type="scientific">Trichogramma brassicae</name>
    <dbReference type="NCBI Taxonomy" id="86971"/>
    <lineage>
        <taxon>Eukaryota</taxon>
        <taxon>Metazoa</taxon>
        <taxon>Ecdysozoa</taxon>
        <taxon>Arthropoda</taxon>
        <taxon>Hexapoda</taxon>
        <taxon>Insecta</taxon>
        <taxon>Pterygota</taxon>
        <taxon>Neoptera</taxon>
        <taxon>Endopterygota</taxon>
        <taxon>Hymenoptera</taxon>
        <taxon>Apocrita</taxon>
        <taxon>Proctotrupomorpha</taxon>
        <taxon>Chalcidoidea</taxon>
        <taxon>Trichogrammatidae</taxon>
        <taxon>Trichogramma</taxon>
    </lineage>
</organism>
<dbReference type="PROSITE" id="PS00028">
    <property type="entry name" value="ZINC_FINGER_C2H2_1"/>
    <property type="match status" value="8"/>
</dbReference>
<feature type="domain" description="C2H2-type" evidence="7">
    <location>
        <begin position="441"/>
        <end position="469"/>
    </location>
</feature>
<dbReference type="GO" id="GO:0000981">
    <property type="term" value="F:DNA-binding transcription factor activity, RNA polymerase II-specific"/>
    <property type="evidence" value="ECO:0007669"/>
    <property type="project" value="TreeGrafter"/>
</dbReference>
<dbReference type="Gene3D" id="3.30.160.60">
    <property type="entry name" value="Classic Zinc Finger"/>
    <property type="match status" value="7"/>
</dbReference>
<dbReference type="GO" id="GO:0008270">
    <property type="term" value="F:zinc ion binding"/>
    <property type="evidence" value="ECO:0007669"/>
    <property type="project" value="UniProtKB-KW"/>
</dbReference>
<feature type="domain" description="C2H2-type" evidence="7">
    <location>
        <begin position="296"/>
        <end position="324"/>
    </location>
</feature>
<dbReference type="SUPFAM" id="SSF57667">
    <property type="entry name" value="beta-beta-alpha zinc fingers"/>
    <property type="match status" value="4"/>
</dbReference>